<comment type="subunit">
    <text evidence="4">Part of the Bam complex.</text>
</comment>
<keyword evidence="8" id="KW-1185">Reference proteome</keyword>
<gene>
    <name evidence="4" type="primary">bamB</name>
    <name evidence="7" type="ORF">BGC07_13980</name>
</gene>
<evidence type="ECO:0000256" key="1">
    <source>
        <dbReference type="ARBA" id="ARBA00022729"/>
    </source>
</evidence>
<dbReference type="PANTHER" id="PTHR34512">
    <property type="entry name" value="CELL SURFACE PROTEIN"/>
    <property type="match status" value="1"/>
</dbReference>
<proteinExistence type="inferred from homology"/>
<comment type="subcellular location">
    <subcellularLocation>
        <location evidence="4">Cell outer membrane</location>
        <topology evidence="4">Lipid-anchor</topology>
    </subcellularLocation>
</comment>
<evidence type="ECO:0000256" key="2">
    <source>
        <dbReference type="ARBA" id="ARBA00023136"/>
    </source>
</evidence>
<dbReference type="InterPro" id="IPR002372">
    <property type="entry name" value="PQQ_rpt_dom"/>
</dbReference>
<dbReference type="InterPro" id="IPR011047">
    <property type="entry name" value="Quinoprotein_ADH-like_sf"/>
</dbReference>
<comment type="similarity">
    <text evidence="4">Belongs to the BamB family.</text>
</comment>
<organism evidence="7 8">
    <name type="scientific">Piscirickettsia litoralis</name>
    <dbReference type="NCBI Taxonomy" id="1891921"/>
    <lineage>
        <taxon>Bacteria</taxon>
        <taxon>Pseudomonadati</taxon>
        <taxon>Pseudomonadota</taxon>
        <taxon>Gammaproteobacteria</taxon>
        <taxon>Thiotrichales</taxon>
        <taxon>Piscirickettsiaceae</taxon>
        <taxon>Piscirickettsia</taxon>
    </lineage>
</organism>
<comment type="function">
    <text evidence="4">Part of the outer membrane protein assembly complex, which is involved in assembly and insertion of beta-barrel proteins into the outer membrane.</text>
</comment>
<dbReference type="InterPro" id="IPR017687">
    <property type="entry name" value="BamB"/>
</dbReference>
<comment type="caution">
    <text evidence="7">The sequence shown here is derived from an EMBL/GenBank/DDBJ whole genome shotgun (WGS) entry which is preliminary data.</text>
</comment>
<name>A0ABX3A5U0_9GAMM</name>
<evidence type="ECO:0000256" key="3">
    <source>
        <dbReference type="ARBA" id="ARBA00023237"/>
    </source>
</evidence>
<dbReference type="HAMAP" id="MF_00923">
    <property type="entry name" value="OM_assembly_BamB"/>
    <property type="match status" value="1"/>
</dbReference>
<reference evidence="7 8" key="1">
    <citation type="submission" date="2016-08" db="EMBL/GenBank/DDBJ databases">
        <title>Draft genome sequence of Candidatus Piscirickettsia litoralis, from seawater.</title>
        <authorList>
            <person name="Wan X."/>
            <person name="Lee A.J."/>
            <person name="Hou S."/>
            <person name="Donachie S.P."/>
        </authorList>
    </citation>
    <scope>NUCLEOTIDE SEQUENCE [LARGE SCALE GENOMIC DNA]</scope>
    <source>
        <strain evidence="7 8">Y2</strain>
    </source>
</reference>
<keyword evidence="3 4" id="KW-0998">Cell outer membrane</keyword>
<feature type="chain" id="PRO_5045067891" description="Outer membrane protein assembly factor BamB" evidence="5">
    <location>
        <begin position="21"/>
        <end position="404"/>
    </location>
</feature>
<evidence type="ECO:0000256" key="5">
    <source>
        <dbReference type="SAM" id="SignalP"/>
    </source>
</evidence>
<dbReference type="NCBIfam" id="TIGR03300">
    <property type="entry name" value="assembly_YfgL"/>
    <property type="match status" value="1"/>
</dbReference>
<dbReference type="Pfam" id="PF13360">
    <property type="entry name" value="PQQ_2"/>
    <property type="match status" value="1"/>
</dbReference>
<dbReference type="Proteomes" id="UP000094329">
    <property type="component" value="Unassembled WGS sequence"/>
</dbReference>
<dbReference type="RefSeq" id="WP_069313599.1">
    <property type="nucleotide sequence ID" value="NZ_MDTU01000001.1"/>
</dbReference>
<dbReference type="Gene3D" id="2.130.10.10">
    <property type="entry name" value="YVTN repeat-like/Quinoprotein amine dehydrogenase"/>
    <property type="match status" value="1"/>
</dbReference>
<keyword evidence="1 4" id="KW-0732">Signal</keyword>
<accession>A0ABX3A5U0</accession>
<dbReference type="SMART" id="SM00564">
    <property type="entry name" value="PQQ"/>
    <property type="match status" value="7"/>
</dbReference>
<keyword evidence="2 4" id="KW-0472">Membrane</keyword>
<dbReference type="EMBL" id="MDTU01000001">
    <property type="protein sequence ID" value="ODN43803.1"/>
    <property type="molecule type" value="Genomic_DNA"/>
</dbReference>
<dbReference type="InterPro" id="IPR018391">
    <property type="entry name" value="PQQ_b-propeller_rpt"/>
</dbReference>
<protein>
    <recommendedName>
        <fullName evidence="4">Outer membrane protein assembly factor BamB</fullName>
    </recommendedName>
</protein>
<feature type="signal peptide" evidence="5">
    <location>
        <begin position="1"/>
        <end position="20"/>
    </location>
</feature>
<dbReference type="SUPFAM" id="SSF50998">
    <property type="entry name" value="Quinoprotein alcohol dehydrogenase-like"/>
    <property type="match status" value="1"/>
</dbReference>
<sequence>MNNWKKLAVTGIGLLAVALAGCSSYKDNTIAPAPLKIFKPQVAVLESWKTQVGAGSGSASKAVLSFGDEGYWQYQAAENWHLNVTRDGKNLYAVDYKGLVESLSLQGKVNWKANVNQLLTASPVAGPEYVYVVTAEGTVLALNKQTGKTEWKKPLDTLVIAAPAAAKGIVVIHTKAGAVIALSATNGQQLWRYDPLLNPPMTMERSSMPVISGQQVIIGNNNGQVVALGRKTGDLLWQYQVAVSSGASEVAQIVDVDATPVVKDGAVYVSSVKNRTAAVSLQSGRMLWEHKTGSFSGLAVSKDKVIITANNGALWALNRETGKTVWIDSSLLGRHPTAPALVGDYVVVGDYKGFVHWFSLKTGKLLGRMSVGPRAIVGQPVVDGQTAYVMDASGRLVAVRGSKV</sequence>
<evidence type="ECO:0000313" key="7">
    <source>
        <dbReference type="EMBL" id="ODN43803.1"/>
    </source>
</evidence>
<evidence type="ECO:0000256" key="4">
    <source>
        <dbReference type="HAMAP-Rule" id="MF_00923"/>
    </source>
</evidence>
<dbReference type="InterPro" id="IPR015943">
    <property type="entry name" value="WD40/YVTN_repeat-like_dom_sf"/>
</dbReference>
<keyword evidence="4" id="KW-0449">Lipoprotein</keyword>
<evidence type="ECO:0000313" key="8">
    <source>
        <dbReference type="Proteomes" id="UP000094329"/>
    </source>
</evidence>
<feature type="domain" description="Pyrrolo-quinoline quinone repeat" evidence="6">
    <location>
        <begin position="97"/>
        <end position="327"/>
    </location>
</feature>
<dbReference type="PROSITE" id="PS51257">
    <property type="entry name" value="PROKAR_LIPOPROTEIN"/>
    <property type="match status" value="1"/>
</dbReference>
<evidence type="ECO:0000259" key="6">
    <source>
        <dbReference type="Pfam" id="PF13360"/>
    </source>
</evidence>
<dbReference type="PANTHER" id="PTHR34512:SF30">
    <property type="entry name" value="OUTER MEMBRANE PROTEIN ASSEMBLY FACTOR BAMB"/>
    <property type="match status" value="1"/>
</dbReference>
<keyword evidence="4" id="KW-0564">Palmitate</keyword>